<reference evidence="1" key="1">
    <citation type="submission" date="2023-07" db="EMBL/GenBank/DDBJ databases">
        <authorList>
            <consortium name="AG Swart"/>
            <person name="Singh M."/>
            <person name="Singh A."/>
            <person name="Seah K."/>
            <person name="Emmerich C."/>
        </authorList>
    </citation>
    <scope>NUCLEOTIDE SEQUENCE</scope>
    <source>
        <strain evidence="1">DP1</strain>
    </source>
</reference>
<gene>
    <name evidence="1" type="ORF">ECRASSUSDP1_LOCUS10089</name>
</gene>
<dbReference type="EMBL" id="CAMPGE010009934">
    <property type="protein sequence ID" value="CAI2368793.1"/>
    <property type="molecule type" value="Genomic_DNA"/>
</dbReference>
<comment type="caution">
    <text evidence="1">The sequence shown here is derived from an EMBL/GenBank/DDBJ whole genome shotgun (WGS) entry which is preliminary data.</text>
</comment>
<keyword evidence="2" id="KW-1185">Reference proteome</keyword>
<protein>
    <submittedName>
        <fullName evidence="1">Uncharacterized protein</fullName>
    </submittedName>
</protein>
<name>A0AAD1UK85_EUPCR</name>
<accession>A0AAD1UK85</accession>
<proteinExistence type="predicted"/>
<dbReference type="Proteomes" id="UP001295684">
    <property type="component" value="Unassembled WGS sequence"/>
</dbReference>
<evidence type="ECO:0000313" key="1">
    <source>
        <dbReference type="EMBL" id="CAI2368793.1"/>
    </source>
</evidence>
<dbReference type="AlphaFoldDB" id="A0AAD1UK85"/>
<organism evidence="1 2">
    <name type="scientific">Euplotes crassus</name>
    <dbReference type="NCBI Taxonomy" id="5936"/>
    <lineage>
        <taxon>Eukaryota</taxon>
        <taxon>Sar</taxon>
        <taxon>Alveolata</taxon>
        <taxon>Ciliophora</taxon>
        <taxon>Intramacronucleata</taxon>
        <taxon>Spirotrichea</taxon>
        <taxon>Hypotrichia</taxon>
        <taxon>Euplotida</taxon>
        <taxon>Euplotidae</taxon>
        <taxon>Moneuplotes</taxon>
    </lineage>
</organism>
<evidence type="ECO:0000313" key="2">
    <source>
        <dbReference type="Proteomes" id="UP001295684"/>
    </source>
</evidence>
<sequence length="288" mass="33566">MNAHFISNSYSSELLYQLQKFDSSRSYTYYDNVFASSIDKEKVSQKSQSECEMLQDWNTFGIINPLLVQQISDDFHSFWKNNQKSDNEEIQKEDIFSKSSIKTRSQMKNTKLLYHCEPSLCTSNSNLEEIRDQHISFSISQVQRNPKSQNRVDAELKGALRFVKKYLKNLFKSMNPRITNRRYINCTLEEILEAMRATLSSIIPQDLLADDLVYYTVGILSIRKYSELGCKQRIKKEITMFNEANKSFTFKKLKKCMQESSLWILCRYIAPQASGRAVAALQKLLDIE</sequence>